<keyword evidence="6" id="KW-0663">Pyridoxal phosphate</keyword>
<reference evidence="8 9" key="1">
    <citation type="submission" date="2018-04" db="EMBL/GenBank/DDBJ databases">
        <authorList>
            <person name="Huttner S."/>
            <person name="Dainat J."/>
        </authorList>
    </citation>
    <scope>NUCLEOTIDE SEQUENCE [LARGE SCALE GENOMIC DNA]</scope>
</reference>
<dbReference type="EMBL" id="OUUZ01000001">
    <property type="protein sequence ID" value="SPQ18465.1"/>
    <property type="molecule type" value="Genomic_DNA"/>
</dbReference>
<keyword evidence="5" id="KW-0808">Transferase</keyword>
<dbReference type="FunFam" id="3.20.10.10:FF:000010">
    <property type="entry name" value="Branched-chain amino acid aminotransferase"/>
    <property type="match status" value="1"/>
</dbReference>
<evidence type="ECO:0000256" key="1">
    <source>
        <dbReference type="ARBA" id="ARBA00001933"/>
    </source>
</evidence>
<evidence type="ECO:0000313" key="9">
    <source>
        <dbReference type="Proteomes" id="UP000289323"/>
    </source>
</evidence>
<evidence type="ECO:0000256" key="4">
    <source>
        <dbReference type="ARBA" id="ARBA00022576"/>
    </source>
</evidence>
<gene>
    <name evidence="8" type="ORF">TT172_LOCUS884</name>
</gene>
<dbReference type="InterPro" id="IPR005786">
    <property type="entry name" value="B_amino_transII"/>
</dbReference>
<dbReference type="CDD" id="cd01557">
    <property type="entry name" value="BCAT_beta_family"/>
    <property type="match status" value="1"/>
</dbReference>
<dbReference type="GO" id="GO:0004084">
    <property type="term" value="F:branched-chain-amino-acid transaminase activity"/>
    <property type="evidence" value="ECO:0007669"/>
    <property type="project" value="InterPro"/>
</dbReference>
<dbReference type="PANTHER" id="PTHR42825">
    <property type="entry name" value="AMINO ACID AMINOTRANSFERASE"/>
    <property type="match status" value="1"/>
</dbReference>
<comment type="pathway">
    <text evidence="2">Secondary metabolite biosynthesis.</text>
</comment>
<dbReference type="GO" id="GO:0009081">
    <property type="term" value="P:branched-chain amino acid metabolic process"/>
    <property type="evidence" value="ECO:0007669"/>
    <property type="project" value="InterPro"/>
</dbReference>
<name>A0A446B7H1_9PEZI</name>
<evidence type="ECO:0000256" key="7">
    <source>
        <dbReference type="PIRSR" id="PIRSR006468-1"/>
    </source>
</evidence>
<evidence type="ECO:0000256" key="6">
    <source>
        <dbReference type="ARBA" id="ARBA00022898"/>
    </source>
</evidence>
<protein>
    <submittedName>
        <fullName evidence="8">Dbf7114c-6af5-4995-9d53-89f1f9e486da</fullName>
    </submittedName>
</protein>
<dbReference type="InterPro" id="IPR036038">
    <property type="entry name" value="Aminotransferase-like"/>
</dbReference>
<dbReference type="Proteomes" id="UP000289323">
    <property type="component" value="Unassembled WGS sequence"/>
</dbReference>
<accession>A0A446B7H1</accession>
<evidence type="ECO:0000313" key="8">
    <source>
        <dbReference type="EMBL" id="SPQ18465.1"/>
    </source>
</evidence>
<sequence>MAPFPPPPVNTIDWSNVGFRVREVNGHIESHYSVKTGQWSPLRFVADPYMRIHGMAPALNYGQQAYEGLKAFRLPGDGGIAVFRADRNAARMQHSAAFISVPPVPTELFLAAVKAAVALNAEYVPPHATGAAMYIRPQVYGSSAQLGLNPPEEYTFCVFVLPTGVYHGTHPVKALILDDFDRAAPNGTGSAKVGGNYAPVLRWSEKARKEGYGITLHLDSKHHEEVDEFSTSGFIGVRVDGEQVTLVVPDSKAVIDSVTSDSVQQIGRSFGWKVEKRPIKYTELPNFTEVIAAGTAAALVPIRSITRRTSSLLPAHPRVSVTEGEETITYIPEGNEEPGAICVRLLSELKAIQLGKVEDKFGWRFEVTEADAKAVVAEAGEGNGNGQTVDQLD</sequence>
<dbReference type="FunFam" id="3.30.470.10:FF:000004">
    <property type="entry name" value="Branched-chain-amino-acid aminotransferase"/>
    <property type="match status" value="1"/>
</dbReference>
<proteinExistence type="inferred from homology"/>
<evidence type="ECO:0000256" key="5">
    <source>
        <dbReference type="ARBA" id="ARBA00022679"/>
    </source>
</evidence>
<dbReference type="Gene3D" id="3.30.470.10">
    <property type="match status" value="1"/>
</dbReference>
<feature type="modified residue" description="N6-(pyridoxal phosphate)lysine" evidence="7">
    <location>
        <position position="192"/>
    </location>
</feature>
<dbReference type="PANTHER" id="PTHR42825:SF2">
    <property type="entry name" value="BRANCHED-CHAIN-AMINO-ACID AMINOTRANSFERASE 3, CHLOROPLASTIC-RELATED"/>
    <property type="match status" value="1"/>
</dbReference>
<dbReference type="AlphaFoldDB" id="A0A446B7H1"/>
<dbReference type="Gene3D" id="3.20.10.10">
    <property type="entry name" value="D-amino Acid Aminotransferase, subunit A, domain 2"/>
    <property type="match status" value="1"/>
</dbReference>
<organism evidence="8 9">
    <name type="scientific">Thermothielavioides terrestris</name>
    <dbReference type="NCBI Taxonomy" id="2587410"/>
    <lineage>
        <taxon>Eukaryota</taxon>
        <taxon>Fungi</taxon>
        <taxon>Dikarya</taxon>
        <taxon>Ascomycota</taxon>
        <taxon>Pezizomycotina</taxon>
        <taxon>Sordariomycetes</taxon>
        <taxon>Sordariomycetidae</taxon>
        <taxon>Sordariales</taxon>
        <taxon>Chaetomiaceae</taxon>
        <taxon>Thermothielavioides</taxon>
    </lineage>
</organism>
<dbReference type="SUPFAM" id="SSF56752">
    <property type="entry name" value="D-aminoacid aminotransferase-like PLP-dependent enzymes"/>
    <property type="match status" value="1"/>
</dbReference>
<dbReference type="Pfam" id="PF01063">
    <property type="entry name" value="Aminotran_4"/>
    <property type="match status" value="1"/>
</dbReference>
<dbReference type="InterPro" id="IPR033939">
    <property type="entry name" value="BCAT_family"/>
</dbReference>
<keyword evidence="4" id="KW-0032">Aminotransferase</keyword>
<evidence type="ECO:0000256" key="3">
    <source>
        <dbReference type="ARBA" id="ARBA00009320"/>
    </source>
</evidence>
<dbReference type="PIRSF" id="PIRSF006468">
    <property type="entry name" value="BCAT1"/>
    <property type="match status" value="1"/>
</dbReference>
<dbReference type="InterPro" id="IPR043131">
    <property type="entry name" value="BCAT-like_N"/>
</dbReference>
<comment type="similarity">
    <text evidence="3">Belongs to the class-IV pyridoxal-phosphate-dependent aminotransferase family.</text>
</comment>
<comment type="cofactor">
    <cofactor evidence="1">
        <name>pyridoxal 5'-phosphate</name>
        <dbReference type="ChEBI" id="CHEBI:597326"/>
    </cofactor>
</comment>
<dbReference type="InterPro" id="IPR001544">
    <property type="entry name" value="Aminotrans_IV"/>
</dbReference>
<dbReference type="InterPro" id="IPR043132">
    <property type="entry name" value="BCAT-like_C"/>
</dbReference>
<evidence type="ECO:0000256" key="2">
    <source>
        <dbReference type="ARBA" id="ARBA00005179"/>
    </source>
</evidence>